<organism evidence="4 5">
    <name type="scientific">Basidiobolus ranarum</name>
    <dbReference type="NCBI Taxonomy" id="34480"/>
    <lineage>
        <taxon>Eukaryota</taxon>
        <taxon>Fungi</taxon>
        <taxon>Fungi incertae sedis</taxon>
        <taxon>Zoopagomycota</taxon>
        <taxon>Entomophthoromycotina</taxon>
        <taxon>Basidiobolomycetes</taxon>
        <taxon>Basidiobolales</taxon>
        <taxon>Basidiobolaceae</taxon>
        <taxon>Basidiobolus</taxon>
    </lineage>
</organism>
<dbReference type="SUPFAM" id="SSF51412">
    <property type="entry name" value="Inosine monophosphate dehydrogenase (IMPDH)"/>
    <property type="match status" value="1"/>
</dbReference>
<dbReference type="Proteomes" id="UP001479436">
    <property type="component" value="Unassembled WGS sequence"/>
</dbReference>
<keyword evidence="2" id="KW-0288">FMN</keyword>
<dbReference type="PANTHER" id="PTHR32332">
    <property type="entry name" value="2-NITROPROPANE DIOXYGENASE"/>
    <property type="match status" value="1"/>
</dbReference>
<dbReference type="Gene3D" id="3.20.20.70">
    <property type="entry name" value="Aldolase class I"/>
    <property type="match status" value="1"/>
</dbReference>
<dbReference type="CDD" id="cd04730">
    <property type="entry name" value="NPD_like"/>
    <property type="match status" value="1"/>
</dbReference>
<evidence type="ECO:0000313" key="5">
    <source>
        <dbReference type="Proteomes" id="UP001479436"/>
    </source>
</evidence>
<reference evidence="4 5" key="1">
    <citation type="submission" date="2023-04" db="EMBL/GenBank/DDBJ databases">
        <title>Genome of Basidiobolus ranarum AG-B5.</title>
        <authorList>
            <person name="Stajich J.E."/>
            <person name="Carter-House D."/>
            <person name="Gryganskyi A."/>
        </authorList>
    </citation>
    <scope>NUCLEOTIDE SEQUENCE [LARGE SCALE GENOMIC DNA]</scope>
    <source>
        <strain evidence="4 5">AG-B5</strain>
    </source>
</reference>
<dbReference type="InterPro" id="IPR004136">
    <property type="entry name" value="NMO"/>
</dbReference>
<proteinExistence type="predicted"/>
<accession>A0ABR2VYS4</accession>
<dbReference type="Pfam" id="PF03060">
    <property type="entry name" value="NMO"/>
    <property type="match status" value="1"/>
</dbReference>
<protein>
    <recommendedName>
        <fullName evidence="6">Nitronate monooxygenase</fullName>
    </recommendedName>
</protein>
<evidence type="ECO:0000256" key="2">
    <source>
        <dbReference type="ARBA" id="ARBA00022643"/>
    </source>
</evidence>
<comment type="caution">
    <text evidence="4">The sequence shown here is derived from an EMBL/GenBank/DDBJ whole genome shotgun (WGS) entry which is preliminary data.</text>
</comment>
<name>A0ABR2VYS4_9FUNG</name>
<keyword evidence="3" id="KW-0560">Oxidoreductase</keyword>
<gene>
    <name evidence="4" type="ORF">K7432_008331</name>
</gene>
<evidence type="ECO:0000313" key="4">
    <source>
        <dbReference type="EMBL" id="KAK9710608.1"/>
    </source>
</evidence>
<evidence type="ECO:0000256" key="3">
    <source>
        <dbReference type="ARBA" id="ARBA00023002"/>
    </source>
</evidence>
<sequence length="375" mass="41184">MSNSKFSSLFKLKIPIVGAPMAGVSGYALATEVTKAGGLGFIAAGYMKESKLLVEEIEKARRKLNLGNEESQTPIGIGYITFHLDMYPQLLLDILKYQPKAIWFSFGDCRKWFSHIRKHSPTTSIFVQVQSVDEAIKMANYGADVIVGQGNEAGGHGAKTNGSTLTLIPEIADRLDGKVPLLAAGGIIDGRAIVAALSLGANGVVLGTSLLGSPESLLHPNFKEKIIATKDGGKSTIRTHIFDQLREIPWDFETYDGRVLTNVTTRQVAQLRLNSTQVKDLKPSFQKAMADGDPNTGVVISLSTEESQLISINPIVKLSGHFRGKWSRFSKFYKASWTDHSRVLSRSYQTHANSIKNYSKALNSEILAHIYYPYY</sequence>
<keyword evidence="1" id="KW-0285">Flavoprotein</keyword>
<evidence type="ECO:0008006" key="6">
    <source>
        <dbReference type="Google" id="ProtNLM"/>
    </source>
</evidence>
<keyword evidence="5" id="KW-1185">Reference proteome</keyword>
<dbReference type="InterPro" id="IPR013785">
    <property type="entry name" value="Aldolase_TIM"/>
</dbReference>
<evidence type="ECO:0000256" key="1">
    <source>
        <dbReference type="ARBA" id="ARBA00022630"/>
    </source>
</evidence>
<dbReference type="EMBL" id="JASJQH010007332">
    <property type="protein sequence ID" value="KAK9710608.1"/>
    <property type="molecule type" value="Genomic_DNA"/>
</dbReference>